<protein>
    <submittedName>
        <fullName evidence="1">Uncharacterized protein</fullName>
    </submittedName>
</protein>
<reference evidence="1 2" key="1">
    <citation type="submission" date="2024-02" db="EMBL/GenBank/DDBJ databases">
        <authorList>
            <person name="Grouzdev D."/>
        </authorList>
    </citation>
    <scope>NUCLEOTIDE SEQUENCE [LARGE SCALE GENOMIC DNA]</scope>
    <source>
        <strain evidence="1 2">9N</strain>
    </source>
</reference>
<dbReference type="RefSeq" id="WP_332080500.1">
    <property type="nucleotide sequence ID" value="NZ_JAZHYN010000006.1"/>
</dbReference>
<gene>
    <name evidence="1" type="ORF">V3H18_03485</name>
</gene>
<sequence length="111" mass="12434">MSEARDMRIVALWRDDPTEAPMTVDARIVDARIASTWDLFGAFDLEGAGMRPFILRRDGGIDFGAGIERWRTDLREAEIRIGANFSVWFNETDSGLYRIVKIAALGAKDGL</sequence>
<evidence type="ECO:0000313" key="2">
    <source>
        <dbReference type="Proteomes" id="UP001350748"/>
    </source>
</evidence>
<comment type="caution">
    <text evidence="1">The sequence shown here is derived from an EMBL/GenBank/DDBJ whole genome shotgun (WGS) entry which is preliminary data.</text>
</comment>
<accession>A0ABU7XEP3</accession>
<keyword evidence="2" id="KW-1185">Reference proteome</keyword>
<organism evidence="1 2">
    <name type="scientific">Methylocystis borbori</name>
    <dbReference type="NCBI Taxonomy" id="3118750"/>
    <lineage>
        <taxon>Bacteria</taxon>
        <taxon>Pseudomonadati</taxon>
        <taxon>Pseudomonadota</taxon>
        <taxon>Alphaproteobacteria</taxon>
        <taxon>Hyphomicrobiales</taxon>
        <taxon>Methylocystaceae</taxon>
        <taxon>Methylocystis</taxon>
    </lineage>
</organism>
<dbReference type="EMBL" id="JAZHYN010000006">
    <property type="protein sequence ID" value="MEF3365590.1"/>
    <property type="molecule type" value="Genomic_DNA"/>
</dbReference>
<name>A0ABU7XEP3_9HYPH</name>
<dbReference type="Proteomes" id="UP001350748">
    <property type="component" value="Unassembled WGS sequence"/>
</dbReference>
<evidence type="ECO:0000313" key="1">
    <source>
        <dbReference type="EMBL" id="MEF3365590.1"/>
    </source>
</evidence>
<proteinExistence type="predicted"/>